<accession>A0A6J4RYB5</accession>
<dbReference type="Pfam" id="PF00440">
    <property type="entry name" value="TetR_N"/>
    <property type="match status" value="1"/>
</dbReference>
<dbReference type="PRINTS" id="PR00455">
    <property type="entry name" value="HTHTETR"/>
</dbReference>
<feature type="domain" description="HTH tetR-type" evidence="3">
    <location>
        <begin position="10"/>
        <end position="70"/>
    </location>
</feature>
<dbReference type="PANTHER" id="PTHR30055">
    <property type="entry name" value="HTH-TYPE TRANSCRIPTIONAL REGULATOR RUTR"/>
    <property type="match status" value="1"/>
</dbReference>
<evidence type="ECO:0000256" key="1">
    <source>
        <dbReference type="ARBA" id="ARBA00023125"/>
    </source>
</evidence>
<gene>
    <name evidence="4" type="ORF">AVDCRST_MAG17-206</name>
</gene>
<protein>
    <recommendedName>
        <fullName evidence="3">HTH tetR-type domain-containing protein</fullName>
    </recommendedName>
</protein>
<sequence length="194" mass="21151">MAGPRRINGDQRRELIALAAGRLFAASGYAGTRMEDVAAAADVTKPMVYRHFGSKKELYLALLARHEDDLPTFVEGVEADSSASGEILVRGILDRWLDYVRANAHAWAMLFRDSSGDEEVQAFRRRVSLTAREVMAAFITERAGARIPAAQVEPTAELLTGGLAGLAMWWIDRPEVPKSVVVEVAVRMSAPALG</sequence>
<dbReference type="GO" id="GO:0000976">
    <property type="term" value="F:transcription cis-regulatory region binding"/>
    <property type="evidence" value="ECO:0007669"/>
    <property type="project" value="TreeGrafter"/>
</dbReference>
<proteinExistence type="predicted"/>
<dbReference type="Gene3D" id="1.10.357.10">
    <property type="entry name" value="Tetracycline Repressor, domain 2"/>
    <property type="match status" value="1"/>
</dbReference>
<dbReference type="SUPFAM" id="SSF46689">
    <property type="entry name" value="Homeodomain-like"/>
    <property type="match status" value="1"/>
</dbReference>
<dbReference type="InterPro" id="IPR001647">
    <property type="entry name" value="HTH_TetR"/>
</dbReference>
<dbReference type="PROSITE" id="PS50977">
    <property type="entry name" value="HTH_TETR_2"/>
    <property type="match status" value="1"/>
</dbReference>
<dbReference type="InterPro" id="IPR050109">
    <property type="entry name" value="HTH-type_TetR-like_transc_reg"/>
</dbReference>
<dbReference type="EMBL" id="CADCVV010000011">
    <property type="protein sequence ID" value="CAA9481601.1"/>
    <property type="molecule type" value="Genomic_DNA"/>
</dbReference>
<keyword evidence="1 2" id="KW-0238">DNA-binding</keyword>
<organism evidence="4">
    <name type="scientific">uncultured Solirubrobacterales bacterium</name>
    <dbReference type="NCBI Taxonomy" id="768556"/>
    <lineage>
        <taxon>Bacteria</taxon>
        <taxon>Bacillati</taxon>
        <taxon>Actinomycetota</taxon>
        <taxon>Thermoleophilia</taxon>
        <taxon>Solirubrobacterales</taxon>
        <taxon>environmental samples</taxon>
    </lineage>
</organism>
<dbReference type="PANTHER" id="PTHR30055:SF146">
    <property type="entry name" value="HTH-TYPE TRANSCRIPTIONAL DUAL REGULATOR CECR"/>
    <property type="match status" value="1"/>
</dbReference>
<reference evidence="4" key="1">
    <citation type="submission" date="2020-02" db="EMBL/GenBank/DDBJ databases">
        <authorList>
            <person name="Meier V. D."/>
        </authorList>
    </citation>
    <scope>NUCLEOTIDE SEQUENCE</scope>
    <source>
        <strain evidence="4">AVDCRST_MAG17</strain>
    </source>
</reference>
<name>A0A6J4RYB5_9ACTN</name>
<evidence type="ECO:0000313" key="4">
    <source>
        <dbReference type="EMBL" id="CAA9481601.1"/>
    </source>
</evidence>
<dbReference type="AlphaFoldDB" id="A0A6J4RYB5"/>
<evidence type="ECO:0000259" key="3">
    <source>
        <dbReference type="PROSITE" id="PS50977"/>
    </source>
</evidence>
<dbReference type="GO" id="GO:0003700">
    <property type="term" value="F:DNA-binding transcription factor activity"/>
    <property type="evidence" value="ECO:0007669"/>
    <property type="project" value="TreeGrafter"/>
</dbReference>
<feature type="DNA-binding region" description="H-T-H motif" evidence="2">
    <location>
        <begin position="33"/>
        <end position="52"/>
    </location>
</feature>
<dbReference type="InterPro" id="IPR009057">
    <property type="entry name" value="Homeodomain-like_sf"/>
</dbReference>
<evidence type="ECO:0000256" key="2">
    <source>
        <dbReference type="PROSITE-ProRule" id="PRU00335"/>
    </source>
</evidence>